<organism evidence="1">
    <name type="scientific">Cladocopium goreaui</name>
    <dbReference type="NCBI Taxonomy" id="2562237"/>
    <lineage>
        <taxon>Eukaryota</taxon>
        <taxon>Sar</taxon>
        <taxon>Alveolata</taxon>
        <taxon>Dinophyceae</taxon>
        <taxon>Suessiales</taxon>
        <taxon>Symbiodiniaceae</taxon>
        <taxon>Cladocopium</taxon>
    </lineage>
</organism>
<name>A0A9P1FK67_9DINO</name>
<gene>
    <name evidence="1" type="ORF">C1SCF055_LOCUS5659</name>
</gene>
<evidence type="ECO:0000313" key="2">
    <source>
        <dbReference type="EMBL" id="CAL1130900.1"/>
    </source>
</evidence>
<dbReference type="OrthoDB" id="406818at2759"/>
<dbReference type="AlphaFoldDB" id="A0A9P1FK67"/>
<keyword evidence="3" id="KW-1185">Reference proteome</keyword>
<dbReference type="EMBL" id="CAMXCT010000348">
    <property type="protein sequence ID" value="CAI3977525.1"/>
    <property type="molecule type" value="Genomic_DNA"/>
</dbReference>
<dbReference type="EMBL" id="CAMXCT020000348">
    <property type="protein sequence ID" value="CAL1130900.1"/>
    <property type="molecule type" value="Genomic_DNA"/>
</dbReference>
<protein>
    <submittedName>
        <fullName evidence="1">Uncharacterized protein</fullName>
    </submittedName>
</protein>
<accession>A0A9P1FK67</accession>
<evidence type="ECO:0000313" key="1">
    <source>
        <dbReference type="EMBL" id="CAI3977525.1"/>
    </source>
</evidence>
<reference evidence="2" key="2">
    <citation type="submission" date="2024-04" db="EMBL/GenBank/DDBJ databases">
        <authorList>
            <person name="Chen Y."/>
            <person name="Shah S."/>
            <person name="Dougan E. K."/>
            <person name="Thang M."/>
            <person name="Chan C."/>
        </authorList>
    </citation>
    <scope>NUCLEOTIDE SEQUENCE [LARGE SCALE GENOMIC DNA]</scope>
</reference>
<evidence type="ECO:0000313" key="3">
    <source>
        <dbReference type="Proteomes" id="UP001152797"/>
    </source>
</evidence>
<dbReference type="Proteomes" id="UP001152797">
    <property type="component" value="Unassembled WGS sequence"/>
</dbReference>
<comment type="caution">
    <text evidence="1">The sequence shown here is derived from an EMBL/GenBank/DDBJ whole genome shotgun (WGS) entry which is preliminary data.</text>
</comment>
<reference evidence="1" key="1">
    <citation type="submission" date="2022-10" db="EMBL/GenBank/DDBJ databases">
        <authorList>
            <person name="Chen Y."/>
            <person name="Dougan E. K."/>
            <person name="Chan C."/>
            <person name="Rhodes N."/>
            <person name="Thang M."/>
        </authorList>
    </citation>
    <scope>NUCLEOTIDE SEQUENCE</scope>
</reference>
<sequence>MPSSETPDQRQSRRAAVRVICRLSTALPSADVLSKDVGATLLSERVARLRSALDGQELESLEEAVRQYEEATGGALPVPMQPFPNRVREPPRQRFRVHGADVQLTFNETSWIADGEDVDAWFQQAGVRLAARFQGCALEEFPRKFQERVLHTSLTLEQSCRASDGQSRVHLHAQFTFAGRIDRTGVSDFVFDGVYPHIELNKARGPNVQVSRNRAHFYVYCTKKGTLWSFTNYWPFVDYEVQPHWLIGWWATGKLDNEQCKLYLLKSKKSYRTLVQNIEAVAQAEQAEGLEKMFLHLATFLEQFKWAKDRYLLYALQGPSQAAKTSFVKSLFRKPFVVTIQGQDSLNLQKFVYGGHDALILDNLVDWSLVLKHRALLQSNQDMHALGESATGMYAYRVYLWAVPVCLTLDADVDMRPYHSSDWLQANVLLDVLPQGAKCFEDGERPLIPMANVPRLSAPV</sequence>
<proteinExistence type="predicted"/>
<dbReference type="EMBL" id="CAMXCT030000348">
    <property type="protein sequence ID" value="CAL4764837.1"/>
    <property type="molecule type" value="Genomic_DNA"/>
</dbReference>